<evidence type="ECO:0000313" key="1">
    <source>
        <dbReference type="EMBL" id="GJE00895.1"/>
    </source>
</evidence>
<name>A0ABQ4SEF3_9HYPH</name>
<dbReference type="InterPro" id="IPR021791">
    <property type="entry name" value="Phage_TAC_11"/>
</dbReference>
<sequence>MIDTSVTAFVGDRERPLALTPPLILELERTTGAGIGALVRRVLPGDFHMKDTAEVVRLALIGGGAEPAEAAALVETYVTARPLHVGHELATLILMALWSGKPAPAPQADPDAAAVLAALAGGAA</sequence>
<reference evidence="1" key="2">
    <citation type="submission" date="2021-08" db="EMBL/GenBank/DDBJ databases">
        <authorList>
            <person name="Tani A."/>
            <person name="Ola A."/>
            <person name="Ogura Y."/>
            <person name="Katsura K."/>
            <person name="Hayashi T."/>
        </authorList>
    </citation>
    <scope>NUCLEOTIDE SEQUENCE</scope>
    <source>
        <strain evidence="1">DSM 17168</strain>
    </source>
</reference>
<protein>
    <recommendedName>
        <fullName evidence="3">Gene transfer agent family protein</fullName>
    </recommendedName>
</protein>
<evidence type="ECO:0000313" key="2">
    <source>
        <dbReference type="Proteomes" id="UP001055153"/>
    </source>
</evidence>
<dbReference type="Proteomes" id="UP001055153">
    <property type="component" value="Unassembled WGS sequence"/>
</dbReference>
<reference evidence="1" key="1">
    <citation type="journal article" date="2021" name="Front. Microbiol.">
        <title>Comprehensive Comparative Genomics and Phenotyping of Methylobacterium Species.</title>
        <authorList>
            <person name="Alessa O."/>
            <person name="Ogura Y."/>
            <person name="Fujitani Y."/>
            <person name="Takami H."/>
            <person name="Hayashi T."/>
            <person name="Sahin N."/>
            <person name="Tani A."/>
        </authorList>
    </citation>
    <scope>NUCLEOTIDE SEQUENCE</scope>
    <source>
        <strain evidence="1">DSM 17168</strain>
    </source>
</reference>
<dbReference type="RefSeq" id="WP_238235706.1">
    <property type="nucleotide sequence ID" value="NZ_BPQQ01000031.1"/>
</dbReference>
<keyword evidence="2" id="KW-1185">Reference proteome</keyword>
<evidence type="ECO:0008006" key="3">
    <source>
        <dbReference type="Google" id="ProtNLM"/>
    </source>
</evidence>
<organism evidence="1 2">
    <name type="scientific">Methylobacterium isbiliense</name>
    <dbReference type="NCBI Taxonomy" id="315478"/>
    <lineage>
        <taxon>Bacteria</taxon>
        <taxon>Pseudomonadati</taxon>
        <taxon>Pseudomonadota</taxon>
        <taxon>Alphaproteobacteria</taxon>
        <taxon>Hyphomicrobiales</taxon>
        <taxon>Methylobacteriaceae</taxon>
        <taxon>Methylobacterium</taxon>
    </lineage>
</organism>
<proteinExistence type="predicted"/>
<gene>
    <name evidence="1" type="ORF">GMJLKIPL_2822</name>
</gene>
<dbReference type="EMBL" id="BPQQ01000031">
    <property type="protein sequence ID" value="GJE00895.1"/>
    <property type="molecule type" value="Genomic_DNA"/>
</dbReference>
<comment type="caution">
    <text evidence="1">The sequence shown here is derived from an EMBL/GenBank/DDBJ whole genome shotgun (WGS) entry which is preliminary data.</text>
</comment>
<accession>A0ABQ4SEF3</accession>
<dbReference type="Pfam" id="PF11836">
    <property type="entry name" value="Phage_TAC_11"/>
    <property type="match status" value="1"/>
</dbReference>